<sequence length="120" mass="13480">MAITSAWNIQHNGIKYPAGEVIDLLSEEEEQELIDKGKAKRVPVVYVTEDSFTLDGNSQNDSDILTIQQFSDLKADEQKAQLLLLGIDPASKLDLRVQQYTQWFLFSPLGDLDSTPLNQI</sequence>
<protein>
    <recommendedName>
        <fullName evidence="1">DUF7210 domain-containing protein</fullName>
    </recommendedName>
</protein>
<evidence type="ECO:0000313" key="2">
    <source>
        <dbReference type="EMBL" id="QGQ95860.1"/>
    </source>
</evidence>
<reference evidence="3" key="1">
    <citation type="submission" date="2018-11" db="EMBL/GenBank/DDBJ databases">
        <title>Complete genome sequence of Paenibacillus sp. ML311-T8.</title>
        <authorList>
            <person name="Nam Y.-D."/>
            <person name="Kang J."/>
            <person name="Chung W.-H."/>
            <person name="Park Y.S."/>
        </authorList>
    </citation>
    <scope>NUCLEOTIDE SEQUENCE [LARGE SCALE GENOMIC DNA]</scope>
    <source>
        <strain evidence="3">ML311-T8</strain>
    </source>
</reference>
<accession>A0A6B8RHY6</accession>
<evidence type="ECO:0000313" key="3">
    <source>
        <dbReference type="Proteomes" id="UP000426246"/>
    </source>
</evidence>
<name>A0A6B8RHY6_9BACL</name>
<dbReference type="OrthoDB" id="2665157at2"/>
<dbReference type="AlphaFoldDB" id="A0A6B8RHY6"/>
<dbReference type="RefSeq" id="WP_155700895.1">
    <property type="nucleotide sequence ID" value="NZ_CP034235.1"/>
</dbReference>
<gene>
    <name evidence="2" type="ORF">EHS13_13735</name>
</gene>
<dbReference type="Pfam" id="PF23843">
    <property type="entry name" value="DUF7210"/>
    <property type="match status" value="1"/>
</dbReference>
<dbReference type="EMBL" id="CP034235">
    <property type="protein sequence ID" value="QGQ95860.1"/>
    <property type="molecule type" value="Genomic_DNA"/>
</dbReference>
<proteinExistence type="predicted"/>
<keyword evidence="3" id="KW-1185">Reference proteome</keyword>
<dbReference type="KEGG" id="ppsc:EHS13_13735"/>
<feature type="domain" description="DUF7210" evidence="1">
    <location>
        <begin position="8"/>
        <end position="39"/>
    </location>
</feature>
<evidence type="ECO:0000259" key="1">
    <source>
        <dbReference type="Pfam" id="PF23843"/>
    </source>
</evidence>
<dbReference type="Proteomes" id="UP000426246">
    <property type="component" value="Chromosome"/>
</dbReference>
<organism evidence="2 3">
    <name type="scientific">Paenibacillus psychroresistens</name>
    <dbReference type="NCBI Taxonomy" id="1778678"/>
    <lineage>
        <taxon>Bacteria</taxon>
        <taxon>Bacillati</taxon>
        <taxon>Bacillota</taxon>
        <taxon>Bacilli</taxon>
        <taxon>Bacillales</taxon>
        <taxon>Paenibacillaceae</taxon>
        <taxon>Paenibacillus</taxon>
    </lineage>
</organism>
<dbReference type="InterPro" id="IPR055634">
    <property type="entry name" value="DUF7210"/>
</dbReference>